<evidence type="ECO:0000313" key="12">
    <source>
        <dbReference type="EMBL" id="RAL38204.1"/>
    </source>
</evidence>
<feature type="domain" description="Matrin-type" evidence="11">
    <location>
        <begin position="443"/>
        <end position="475"/>
    </location>
</feature>
<dbReference type="InterPro" id="IPR000690">
    <property type="entry name" value="Matrin/U1-C_Znf_C2H2"/>
</dbReference>
<evidence type="ECO:0000256" key="8">
    <source>
        <dbReference type="ARBA" id="ARBA00046357"/>
    </source>
</evidence>
<accession>A0A328CY59</accession>
<dbReference type="Gene3D" id="3.30.160.60">
    <property type="entry name" value="Classic Zinc Finger"/>
    <property type="match status" value="1"/>
</dbReference>
<protein>
    <recommendedName>
        <fullName evidence="9">U1 small nuclear ribonucleoprotein C</fullName>
        <shortName evidence="9">U1 snRNP C</shortName>
        <shortName evidence="9">U1-C</shortName>
        <shortName evidence="9">U1C</shortName>
    </recommendedName>
</protein>
<dbReference type="GO" id="GO:0000395">
    <property type="term" value="P:mRNA 5'-splice site recognition"/>
    <property type="evidence" value="ECO:0007669"/>
    <property type="project" value="UniProtKB-UniRule"/>
</dbReference>
<evidence type="ECO:0000256" key="2">
    <source>
        <dbReference type="ARBA" id="ARBA00022723"/>
    </source>
</evidence>
<name>A0A328CY59_9ASTE</name>
<evidence type="ECO:0000256" key="10">
    <source>
        <dbReference type="SAM" id="MobiDB-lite"/>
    </source>
</evidence>
<keyword evidence="2 9" id="KW-0479">Metal-binding</keyword>
<keyword evidence="6 9" id="KW-0539">Nucleus</keyword>
<keyword evidence="7 9" id="KW-0687">Ribonucleoprotein</keyword>
<comment type="similarity">
    <text evidence="9">Belongs to the U1 small nuclear ribonucleoprotein C family.</text>
</comment>
<dbReference type="Pfam" id="PF06220">
    <property type="entry name" value="zf-U1"/>
    <property type="match status" value="1"/>
</dbReference>
<dbReference type="GO" id="GO:0000387">
    <property type="term" value="P:spliceosomal snRNP assembly"/>
    <property type="evidence" value="ECO:0007669"/>
    <property type="project" value="UniProtKB-UniRule"/>
</dbReference>
<dbReference type="GO" id="GO:0003729">
    <property type="term" value="F:mRNA binding"/>
    <property type="evidence" value="ECO:0007669"/>
    <property type="project" value="UniProtKB-UniRule"/>
</dbReference>
<dbReference type="SUPFAM" id="SSF57667">
    <property type="entry name" value="beta-beta-alpha zinc fingers"/>
    <property type="match status" value="1"/>
</dbReference>
<dbReference type="InterPro" id="IPR017340">
    <property type="entry name" value="U1_snRNP-C"/>
</dbReference>
<dbReference type="InterPro" id="IPR003604">
    <property type="entry name" value="Matrin/U1-like-C_Znf_C2H2"/>
</dbReference>
<comment type="subunit">
    <text evidence="8">Component of the U1 snRNP. The U1 snRNP is composed of the U1 snRNA and the 7 core Sm proteins SNRPB, SNRPD1, SNRPD2, SNRPD3, SNRPE, SNRPF and SNRPG that assemble in a heptameric protein ring on the Sm site of the small nuclear RNA to form the core snRNP, and at least 3 U1 snRNP-specific proteins SNRNP70/U1-70K, SNRPA/U1-A and SNRPC/U1-C. SNRPC/U1-C interacts with U1 snRNA and the 5' splice-site region of the pre-mRNA. Interacts (via N-terminus) with TIA1 (via C-terminus); thereby promoting spliceosomal U1 snRNP recruitment to 5' splice sites.</text>
</comment>
<dbReference type="GO" id="GO:0008270">
    <property type="term" value="F:zinc ion binding"/>
    <property type="evidence" value="ECO:0007669"/>
    <property type="project" value="UniProtKB-UniRule"/>
</dbReference>
<dbReference type="InterPro" id="IPR036236">
    <property type="entry name" value="Znf_C2H2_sf"/>
</dbReference>
<proteinExistence type="inferred from homology"/>
<dbReference type="AlphaFoldDB" id="A0A328CY59"/>
<dbReference type="SMART" id="SM00451">
    <property type="entry name" value="ZnF_U1"/>
    <property type="match status" value="1"/>
</dbReference>
<comment type="caution">
    <text evidence="12">The sequence shown here is derived from an EMBL/GenBank/DDBJ whole genome shotgun (WGS) entry which is preliminary data.</text>
</comment>
<evidence type="ECO:0000259" key="11">
    <source>
        <dbReference type="PROSITE" id="PS50171"/>
    </source>
</evidence>
<feature type="region of interest" description="Disordered" evidence="10">
    <location>
        <begin position="578"/>
        <end position="640"/>
    </location>
</feature>
<comment type="subunit">
    <text evidence="9">U1 snRNP is composed of the 7 core Sm proteins B/B', D1, D2, D3, E, F and G that assemble in a heptameric protein ring on the Sm site of the small nuclear RNA to form the core snRNP, and at least 3 U1 snRNP-specific proteins U1-70K, U1-A and U1-C. U1-C interacts with U1 snRNA and the 5' splice-site region of the pre-mRNA.</text>
</comment>
<dbReference type="GO" id="GO:0005685">
    <property type="term" value="C:U1 snRNP"/>
    <property type="evidence" value="ECO:0007669"/>
    <property type="project" value="UniProtKB-UniRule"/>
</dbReference>
<reference evidence="12 13" key="1">
    <citation type="submission" date="2018-06" db="EMBL/GenBank/DDBJ databases">
        <title>The Genome of Cuscuta australis (Dodder) Provides Insight into the Evolution of Plant Parasitism.</title>
        <authorList>
            <person name="Liu H."/>
        </authorList>
    </citation>
    <scope>NUCLEOTIDE SEQUENCE [LARGE SCALE GENOMIC DNA]</scope>
    <source>
        <strain evidence="13">cv. Yunnan</strain>
        <tissue evidence="12">Vines</tissue>
    </source>
</reference>
<keyword evidence="3 9" id="KW-0863">Zinc-finger</keyword>
<dbReference type="PANTHER" id="PTHR31148">
    <property type="entry name" value="U1 SMALL NUCLEAR RIBONUCLEOPROTEIN C"/>
    <property type="match status" value="1"/>
</dbReference>
<dbReference type="EMBL" id="NQVE01000214">
    <property type="protein sequence ID" value="RAL38204.1"/>
    <property type="molecule type" value="Genomic_DNA"/>
</dbReference>
<evidence type="ECO:0000256" key="5">
    <source>
        <dbReference type="ARBA" id="ARBA00022884"/>
    </source>
</evidence>
<evidence type="ECO:0000256" key="1">
    <source>
        <dbReference type="ARBA" id="ARBA00004123"/>
    </source>
</evidence>
<comment type="function">
    <text evidence="9">Component of the spliceosomal U1 snRNP, which is essential for recognition of the pre-mRNA 5' splice-site and the subsequent assembly of the spliceosome. U1-C is directly involved in initial 5' splice-site recognition for both constitutive and regulated alternative splicing. The interaction with the 5' splice-site seems to precede base-pairing between the pre-mRNA and the U1 snRNA. Stimulates commitment or early (E) complex formation by stabilizing the base pairing of the 5' end of the U1 snRNA and the 5' splice-site region.</text>
</comment>
<dbReference type="FunFam" id="3.30.160.60:FF:000059">
    <property type="entry name" value="U1 small nuclear ribonucleoprotein C"/>
    <property type="match status" value="1"/>
</dbReference>
<dbReference type="PANTHER" id="PTHR31148:SF1">
    <property type="entry name" value="U1 SMALL NUCLEAR RIBONUCLEOPROTEIN C"/>
    <property type="match status" value="1"/>
</dbReference>
<keyword evidence="4 9" id="KW-0862">Zinc</keyword>
<evidence type="ECO:0000256" key="4">
    <source>
        <dbReference type="ARBA" id="ARBA00022833"/>
    </source>
</evidence>
<dbReference type="InterPro" id="IPR013085">
    <property type="entry name" value="U1-CZ_Znf_C2H2"/>
</dbReference>
<sequence length="640" mass="69398">MDSNPLLRSVREGTEGCSRVEEGARAVGQWERGLGAAVKFGVWGYGNGGWDAGEWGRGAGVVEKLGWGVGCYVSGCLVGVRWVVYGEVRLECLGGIVCMMGKRGRALQRVLLERVSDDNVMKGAFFRKALDCHADFVGNIKNPKRLKDQGREKMWTEEKYLALCQNNKANRRGGDINASAKPTHTGGQRSFDESLEILENYNSLKEQAMQEGIDVAPGELFYVAADGHDAKNCVFGTEFKAMVEARDKTILEEIKMLCGRHGDGRFDNEDGGGAGESGHVAAEFATEIFRHKSFTCYTRSCKCRRKSTATISICRKRLSQICLPEHFETLVKSVTNATTADHRRKFGRRVATSWSHGGLRPKNYDGVKVVANAVATLNCERKEAICDGNIPSQKAEILILARCHIASASRSLCVPPRLSVAHSNATQDSPGVLAASAHPMPRYYCDYCDTYLTHDSPSVRKQHNSGYKHKANVRTYYQQYEAQLNQSLIDQRVKEHLVAFRAPAPPYAQMRPGLPMFPTPAQIPIAGNPQPSTGNPLIQGIRPPVLPRPLSGVPGYVSGPPFVAAPVAPMPGQVSSFLRPPSMSSPTSLPATGAPIGDHPVYAPPPPPMHQGGISLPTSAAGDSPPSNSQAPPNSNHQSG</sequence>
<dbReference type="PROSITE" id="PS50171">
    <property type="entry name" value="ZF_MATRIN"/>
    <property type="match status" value="1"/>
</dbReference>
<comment type="subcellular location">
    <subcellularLocation>
        <location evidence="1 9">Nucleus</location>
    </subcellularLocation>
</comment>
<evidence type="ECO:0000313" key="13">
    <source>
        <dbReference type="Proteomes" id="UP000249390"/>
    </source>
</evidence>
<organism evidence="12 13">
    <name type="scientific">Cuscuta australis</name>
    <dbReference type="NCBI Taxonomy" id="267555"/>
    <lineage>
        <taxon>Eukaryota</taxon>
        <taxon>Viridiplantae</taxon>
        <taxon>Streptophyta</taxon>
        <taxon>Embryophyta</taxon>
        <taxon>Tracheophyta</taxon>
        <taxon>Spermatophyta</taxon>
        <taxon>Magnoliopsida</taxon>
        <taxon>eudicotyledons</taxon>
        <taxon>Gunneridae</taxon>
        <taxon>Pentapetalae</taxon>
        <taxon>asterids</taxon>
        <taxon>lamiids</taxon>
        <taxon>Solanales</taxon>
        <taxon>Convolvulaceae</taxon>
        <taxon>Cuscuteae</taxon>
        <taxon>Cuscuta</taxon>
        <taxon>Cuscuta subgen. Grammica</taxon>
        <taxon>Cuscuta sect. Cleistogrammica</taxon>
    </lineage>
</organism>
<dbReference type="GO" id="GO:0071004">
    <property type="term" value="C:U2-type prespliceosome"/>
    <property type="evidence" value="ECO:0007669"/>
    <property type="project" value="UniProtKB-UniRule"/>
</dbReference>
<evidence type="ECO:0000256" key="9">
    <source>
        <dbReference type="HAMAP-Rule" id="MF_03153"/>
    </source>
</evidence>
<keyword evidence="5 9" id="KW-0694">RNA-binding</keyword>
<dbReference type="Proteomes" id="UP000249390">
    <property type="component" value="Unassembled WGS sequence"/>
</dbReference>
<feature type="compositionally biased region" description="Low complexity" evidence="10">
    <location>
        <begin position="624"/>
        <end position="640"/>
    </location>
</feature>
<gene>
    <name evidence="12" type="ORF">DM860_017409</name>
</gene>
<dbReference type="GO" id="GO:0030619">
    <property type="term" value="F:U1 snRNA binding"/>
    <property type="evidence" value="ECO:0007669"/>
    <property type="project" value="UniProtKB-UniRule"/>
</dbReference>
<dbReference type="GO" id="GO:0000243">
    <property type="term" value="C:commitment complex"/>
    <property type="evidence" value="ECO:0007669"/>
    <property type="project" value="UniProtKB-UniRule"/>
</dbReference>
<dbReference type="GO" id="GO:0030627">
    <property type="term" value="F:pre-mRNA 5'-splice site binding"/>
    <property type="evidence" value="ECO:0007669"/>
    <property type="project" value="InterPro"/>
</dbReference>
<evidence type="ECO:0000256" key="7">
    <source>
        <dbReference type="ARBA" id="ARBA00023274"/>
    </source>
</evidence>
<evidence type="ECO:0000256" key="3">
    <source>
        <dbReference type="ARBA" id="ARBA00022771"/>
    </source>
</evidence>
<keyword evidence="13" id="KW-1185">Reference proteome</keyword>
<dbReference type="HAMAP" id="MF_03153">
    <property type="entry name" value="U1_C"/>
    <property type="match status" value="1"/>
</dbReference>
<evidence type="ECO:0000256" key="6">
    <source>
        <dbReference type="ARBA" id="ARBA00023242"/>
    </source>
</evidence>